<comment type="caution">
    <text evidence="1">The sequence shown here is derived from an EMBL/GenBank/DDBJ whole genome shotgun (WGS) entry which is preliminary data.</text>
</comment>
<accession>W9CEW1</accession>
<dbReference type="HOGENOM" id="CLU_540965_0_0_1"/>
<keyword evidence="2" id="KW-1185">Reference proteome</keyword>
<dbReference type="AlphaFoldDB" id="W9CEW1"/>
<proteinExistence type="predicted"/>
<organism evidence="1 2">
    <name type="scientific">Sclerotinia borealis (strain F-4128)</name>
    <dbReference type="NCBI Taxonomy" id="1432307"/>
    <lineage>
        <taxon>Eukaryota</taxon>
        <taxon>Fungi</taxon>
        <taxon>Dikarya</taxon>
        <taxon>Ascomycota</taxon>
        <taxon>Pezizomycotina</taxon>
        <taxon>Leotiomycetes</taxon>
        <taxon>Helotiales</taxon>
        <taxon>Sclerotiniaceae</taxon>
        <taxon>Sclerotinia</taxon>
    </lineage>
</organism>
<evidence type="ECO:0000313" key="1">
    <source>
        <dbReference type="EMBL" id="ESZ94391.1"/>
    </source>
</evidence>
<evidence type="ECO:0000313" key="2">
    <source>
        <dbReference type="Proteomes" id="UP000019487"/>
    </source>
</evidence>
<reference evidence="1 2" key="1">
    <citation type="journal article" date="2014" name="Genome Announc.">
        <title>Draft genome sequence of Sclerotinia borealis, a psychrophilic plant pathogenic fungus.</title>
        <authorList>
            <person name="Mardanov A.V."/>
            <person name="Beletsky A.V."/>
            <person name="Kadnikov V.V."/>
            <person name="Ignatov A.N."/>
            <person name="Ravin N.V."/>
        </authorList>
    </citation>
    <scope>NUCLEOTIDE SEQUENCE [LARGE SCALE GENOMIC DNA]</scope>
    <source>
        <strain evidence="2">F-4157</strain>
    </source>
</reference>
<dbReference type="EMBL" id="AYSA01000249">
    <property type="protein sequence ID" value="ESZ94391.1"/>
    <property type="molecule type" value="Genomic_DNA"/>
</dbReference>
<gene>
    <name evidence="1" type="ORF">SBOR_5255</name>
</gene>
<dbReference type="Proteomes" id="UP000019487">
    <property type="component" value="Unassembled WGS sequence"/>
</dbReference>
<name>W9CEW1_SCLBF</name>
<dbReference type="OrthoDB" id="62952at2759"/>
<protein>
    <submittedName>
        <fullName evidence="1">Uncharacterized protein</fullName>
    </submittedName>
</protein>
<sequence length="504" mass="59103">MNDTDTTDVSPMTPQIELPNIPEMSDLRIHTEREEETAFIQSDPPPSLNTIPLELESILGEDEGYIFEDEKYDLHPAVLQVCQQNYEEGCDILYAQQFIVCFNTYLIKDCYPRSPLFRRNIRFQHSRCHEYNTSFKNVRRWKIIVSSYNNIGWIETPSWGLNAFEYFCDRLSSVAITGLEIILCDPNSESKRRPIKPREILRPLTILRNRFNYSTSDSSEVSQRKSNMPKPRMYKKLKHLVEGNRPVERLSEMHSRLVRFTRSFENFAPWKLEMAADAEEVDPSLSNPRHFNHWPSPYTGVTHTSFLEKTLREAYTASQYFDSAKFKSLRAGIVHHLHPQYDRILNASRLLVEAIKERKIKFEALDPVSANIRVTRRHDWEEIAELAVLVEEEISTHEKKARKLQVDYPRAMMLQRLGRILEDKRSDLFFAAFQDLLHDLEGQFLEIRQAWEDLFKGDTHQKTMCDILYDSRCLEGVIDLTVREPDMRVPRKEYAEWGAGSSWG</sequence>